<sequence>MGASSVGDKGLERLPPSTPHRVITNSIRLAMSTSPTTIKQKQGSLPFDEKLFEQAALSADEGAGYVAINLGKVIYSDKLEQILEYLLSKSSLFEYIYSIIDNSMASKIQEKLTDGLKTDSEPMSVSALTITVLERLAGFLYFRLADFTDPDNGFLLEYYKDICNSDDEMRVLKYSCGLYAPQPRDFKLSPRQSPSGKRRNSRRMTVTEDDFSSLSIGPSRQLLEKYRTRLEEMLKILRAERYSKKIRSIFEDDMTRQSPISIRGRIETNISLPSETDLISPIAETSKAYLSVQPLKASLYLANAKGLGQWRIFLSTRAISDLRSYSKSKETFRIIIKKIQELSNGDFSDNNQKRLQGNGDGIPIFRAKLTNDLRLIYQIDCISDFNGLESQVLRIFGVFTLKQMDDRMWSSLSTVLSNKGRGYNKRVNYRRNSGNDRFLLPQSWKIANETEYGDYAPHTPLTKEVGDFQSVHHWLVLEKYSVLSQATSLLRYKLWLLTFITGIKSGKEAMPVFAVSPYERDIIDHPSSCYVLGRSGTGKTTTMLFKILGIERAASIIEQRPRQLFVTRSHVLTGRVKNYFMKMKDTYDTNTGYSPQTGFTEGDDHLGYVDDEEDKDLPQRFSELTDGHFPLFLTFDTLCTLIEADLDIMSNHPAGPNRRNKKQYKSPISDGQNVTFEVFCKDYWPHIQLTQKFSPVSIFNEIIGVIKGSEPTLDTDKCYLSQQSYLALSERAQPMFSGQRDLVYEIFLKYQEKKRMYGDYDDADRTHTVLRGMKNRDKELFQSIDYLFVDETQDNLAIDAFLLRQLCRNPHGLFWAGDTAQTILMGSSFRFADLKASLYRFERVLYPYISEKMIVDPKFFQLTTNYRSHDGIVSCADTITQMLSYFWPESIDVLRREEGLVAGTSPIFFEGWKDGTSQYSKFLFENSNSQIEIGAKQCVLVRDKQARDKLYNQIGKKSELIMTLYDSKGLEFDDVLLYNFFEDSPYDELHWKVVLNFLKDKYNSEIHAPHFDKVYHSGICTELKLFYVAITRARESVWIIDGSDKGGPMKDLLLGTKSVTTCRPEDAPPLKSTSSKEDWASSGTMYFNNHKYSQAAYCFNRAGMTYEYEVANAYHLRLQARKLPRDTERNKKSDAYSLAAEAFHKSASHIRSHKRLKLYYRISAECYQEAERFIDAAKGYEIAEEYAKSAYSFMKGGNYDKAKEILNTKSAKLDSEDVEEITLKCRLHYLRRGKIEDATELFDSSESFFEFTEDYGFDIERAEALIIGGNFYKAAEILISEGKVKRAIEVFLQDKKTAKESRGRVAEYLLSELWKLHGFGVPLNSEVADKGLWKLHKRLMEDPSLLETDIENELRMFELIHCGDVSRLRSCYKQYLPSISAHTLVLDKIIRYEYNQNTGIDEAIEHVLICCTYAKALRQLFYEGAPSTNPHLQKLFGFREVKDGEYLIGGALLSEKMGSFENPTVLRRTEEGSIYHQSSVESVIKGTIEKCLGETIEKHEYLFSRSWCKSLEQPCVYRVLFGRCINKDCPFEHVDTNSLNPDWFSKRARAHLLRMIYWSVSESLVVDPPSEYNKKRASLLEDFFTFLHPILPVLGSMASLQRDLIQELDEGMKVACVLLEKRFSRISRKQVDMHWFLNTIMETLVLGLHQNPIQTQNYFQRSWLSVSLGWSSFNRIYQVRTVTRMLFNFLDMRIPLFVNEGCKFINFIMKWRLSFNLQYLCQFFQLICGVVALAYRGRFSFHGCLLPKSWISRILPRIRLESLRWNRYDARNILFHCERMILHLLNWPNDGNFLYKAHTKISRSVSIQVLLSSIYFLGYNSDWGFRDDIIGMLKRIKPRLSDNVNESLLRSYFIELWSWPKLLPEVKKPFQSQLDSLVQLCYKNADSSRLYRDSSITSITYKDVDELYQLFPSYNLTSTVPTTSSQPVKTEKKAEEEKTGNTEEEINASLEQEGEKGTEIVSDDLQPENDSEQKEMQVIRLVLCFLGDVEKDKAAFKLQKLYKTLYKRKKEVNSSGFQKLMNSYTRCTVSASNKTWSVQKRRFMYLGMVPHILVCVDALLEKVVDEKKKWNKLLKEGVTSIDEGELMRRTNDAINTRKRLESIKSELSNKLDWFEFCKRVEIEERVRSVSELVNKFGLDKITDDVNLALKVVRMGSRPTMKNAIRPKLNVEDPLYEFDYDDE</sequence>
<dbReference type="PANTHER" id="PTHR21529:SF4">
    <property type="entry name" value="TPR AND ANKYRIN REPEAT-CONTAINING PROTEIN 1"/>
    <property type="match status" value="1"/>
</dbReference>
<feature type="domain" description="UvrD-like helicase ATP-binding" evidence="7">
    <location>
        <begin position="512"/>
        <end position="869"/>
    </location>
</feature>
<dbReference type="Pfam" id="PF13361">
    <property type="entry name" value="UvrD_C"/>
    <property type="match status" value="1"/>
</dbReference>
<evidence type="ECO:0000256" key="6">
    <source>
        <dbReference type="SAM" id="MobiDB-lite"/>
    </source>
</evidence>
<evidence type="ECO:0000256" key="5">
    <source>
        <dbReference type="PROSITE-ProRule" id="PRU00560"/>
    </source>
</evidence>
<protein>
    <submittedName>
        <fullName evidence="8">P-loop containing nucleoside triphosphate hydrolase</fullName>
    </submittedName>
</protein>
<comment type="caution">
    <text evidence="8">The sequence shown here is derived from an EMBL/GenBank/DDBJ whole genome shotgun (WGS) entry which is preliminary data.</text>
</comment>
<dbReference type="GO" id="GO:0016787">
    <property type="term" value="F:hydrolase activity"/>
    <property type="evidence" value="ECO:0007669"/>
    <property type="project" value="UniProtKB-UniRule"/>
</dbReference>
<reference evidence="8 9" key="1">
    <citation type="journal article" date="2017" name="Mol. Ecol.">
        <title>Comparative and population genomic landscape of Phellinus noxius: A hypervariable fungus causing root rot in trees.</title>
        <authorList>
            <person name="Chung C.L."/>
            <person name="Lee T.J."/>
            <person name="Akiba M."/>
            <person name="Lee H.H."/>
            <person name="Kuo T.H."/>
            <person name="Liu D."/>
            <person name="Ke H.M."/>
            <person name="Yokoi T."/>
            <person name="Roa M.B."/>
            <person name="Lu M.J."/>
            <person name="Chang Y.Y."/>
            <person name="Ann P.J."/>
            <person name="Tsai J.N."/>
            <person name="Chen C.Y."/>
            <person name="Tzean S.S."/>
            <person name="Ota Y."/>
            <person name="Hattori T."/>
            <person name="Sahashi N."/>
            <person name="Liou R.F."/>
            <person name="Kikuchi T."/>
            <person name="Tsai I.J."/>
        </authorList>
    </citation>
    <scope>NUCLEOTIDE SEQUENCE [LARGE SCALE GENOMIC DNA]</scope>
    <source>
        <strain evidence="8 9">FFPRI411160</strain>
    </source>
</reference>
<feature type="compositionally biased region" description="Low complexity" evidence="6">
    <location>
        <begin position="1919"/>
        <end position="1928"/>
    </location>
</feature>
<dbReference type="STRING" id="2282107.A0A286U8V2"/>
<keyword evidence="9" id="KW-1185">Reference proteome</keyword>
<evidence type="ECO:0000256" key="2">
    <source>
        <dbReference type="ARBA" id="ARBA00022801"/>
    </source>
</evidence>
<evidence type="ECO:0000256" key="1">
    <source>
        <dbReference type="ARBA" id="ARBA00022741"/>
    </source>
</evidence>
<accession>A0A286U8V2</accession>
<evidence type="ECO:0000256" key="4">
    <source>
        <dbReference type="ARBA" id="ARBA00022840"/>
    </source>
</evidence>
<feature type="compositionally biased region" description="Basic and acidic residues" evidence="6">
    <location>
        <begin position="1929"/>
        <end position="1941"/>
    </location>
</feature>
<gene>
    <name evidence="8" type="ORF">PNOK_0884800</name>
</gene>
<keyword evidence="3 5" id="KW-0347">Helicase</keyword>
<dbReference type="Pfam" id="PF00580">
    <property type="entry name" value="UvrD-helicase"/>
    <property type="match status" value="1"/>
</dbReference>
<dbReference type="InterPro" id="IPR014016">
    <property type="entry name" value="UvrD-like_ATP-bd"/>
</dbReference>
<feature type="region of interest" description="Disordered" evidence="6">
    <location>
        <begin position="1919"/>
        <end position="1970"/>
    </location>
</feature>
<keyword evidence="1 5" id="KW-0547">Nucleotide-binding</keyword>
<dbReference type="InterPro" id="IPR014017">
    <property type="entry name" value="DNA_helicase_UvrD-like_C"/>
</dbReference>
<dbReference type="SUPFAM" id="SSF48452">
    <property type="entry name" value="TPR-like"/>
    <property type="match status" value="1"/>
</dbReference>
<dbReference type="GO" id="GO:0005524">
    <property type="term" value="F:ATP binding"/>
    <property type="evidence" value="ECO:0007669"/>
    <property type="project" value="UniProtKB-UniRule"/>
</dbReference>
<keyword evidence="4 5" id="KW-0067">ATP-binding</keyword>
<evidence type="ECO:0000259" key="7">
    <source>
        <dbReference type="PROSITE" id="PS51198"/>
    </source>
</evidence>
<dbReference type="Gene3D" id="3.40.50.300">
    <property type="entry name" value="P-loop containing nucleotide triphosphate hydrolases"/>
    <property type="match status" value="2"/>
</dbReference>
<feature type="region of interest" description="Disordered" evidence="6">
    <location>
        <begin position="185"/>
        <end position="212"/>
    </location>
</feature>
<dbReference type="Proteomes" id="UP000217199">
    <property type="component" value="Unassembled WGS sequence"/>
</dbReference>
<evidence type="ECO:0000313" key="9">
    <source>
        <dbReference type="Proteomes" id="UP000217199"/>
    </source>
</evidence>
<dbReference type="InterPro" id="IPR011990">
    <property type="entry name" value="TPR-like_helical_dom_sf"/>
</dbReference>
<keyword evidence="2 5" id="KW-0378">Hydrolase</keyword>
<organism evidence="8 9">
    <name type="scientific">Pyrrhoderma noxium</name>
    <dbReference type="NCBI Taxonomy" id="2282107"/>
    <lineage>
        <taxon>Eukaryota</taxon>
        <taxon>Fungi</taxon>
        <taxon>Dikarya</taxon>
        <taxon>Basidiomycota</taxon>
        <taxon>Agaricomycotina</taxon>
        <taxon>Agaricomycetes</taxon>
        <taxon>Hymenochaetales</taxon>
        <taxon>Hymenochaetaceae</taxon>
        <taxon>Pyrrhoderma</taxon>
    </lineage>
</organism>
<feature type="compositionally biased region" description="Acidic residues" evidence="6">
    <location>
        <begin position="1961"/>
        <end position="1970"/>
    </location>
</feature>
<dbReference type="GO" id="GO:0004386">
    <property type="term" value="F:helicase activity"/>
    <property type="evidence" value="ECO:0007669"/>
    <property type="project" value="UniProtKB-UniRule"/>
</dbReference>
<dbReference type="InterPro" id="IPR039904">
    <property type="entry name" value="TRANK1"/>
</dbReference>
<dbReference type="InterPro" id="IPR027417">
    <property type="entry name" value="P-loop_NTPase"/>
</dbReference>
<name>A0A286U8V2_9AGAM</name>
<dbReference type="PROSITE" id="PS51198">
    <property type="entry name" value="UVRD_HELICASE_ATP_BIND"/>
    <property type="match status" value="1"/>
</dbReference>
<dbReference type="SUPFAM" id="SSF52540">
    <property type="entry name" value="P-loop containing nucleoside triphosphate hydrolases"/>
    <property type="match status" value="1"/>
</dbReference>
<feature type="binding site" evidence="5">
    <location>
        <begin position="533"/>
        <end position="540"/>
    </location>
    <ligand>
        <name>ATP</name>
        <dbReference type="ChEBI" id="CHEBI:30616"/>
    </ligand>
</feature>
<evidence type="ECO:0000256" key="3">
    <source>
        <dbReference type="ARBA" id="ARBA00022806"/>
    </source>
</evidence>
<dbReference type="EMBL" id="NBII01000009">
    <property type="protein sequence ID" value="PAV15990.1"/>
    <property type="molecule type" value="Genomic_DNA"/>
</dbReference>
<dbReference type="PANTHER" id="PTHR21529">
    <property type="entry name" value="MAMMARY TURMOR VIRUS RECEPTOR HOMOLOG 1, 2 MTVR1, 2"/>
    <property type="match status" value="1"/>
</dbReference>
<evidence type="ECO:0000313" key="8">
    <source>
        <dbReference type="EMBL" id="PAV15990.1"/>
    </source>
</evidence>
<dbReference type="OrthoDB" id="3156807at2759"/>
<dbReference type="InParanoid" id="A0A286U8V2"/>
<proteinExistence type="predicted"/>